<name>A0A8J3JH97_9ACTN</name>
<organism evidence="2 3">
    <name type="scientific">Actinocatenispora rupis</name>
    <dbReference type="NCBI Taxonomy" id="519421"/>
    <lineage>
        <taxon>Bacteria</taxon>
        <taxon>Bacillati</taxon>
        <taxon>Actinomycetota</taxon>
        <taxon>Actinomycetes</taxon>
        <taxon>Micromonosporales</taxon>
        <taxon>Micromonosporaceae</taxon>
        <taxon>Actinocatenispora</taxon>
    </lineage>
</organism>
<dbReference type="Proteomes" id="UP000612808">
    <property type="component" value="Unassembled WGS sequence"/>
</dbReference>
<comment type="caution">
    <text evidence="2">The sequence shown here is derived from an EMBL/GenBank/DDBJ whole genome shotgun (WGS) entry which is preliminary data.</text>
</comment>
<evidence type="ECO:0000259" key="1">
    <source>
        <dbReference type="Pfam" id="PF13673"/>
    </source>
</evidence>
<feature type="domain" description="N-acetyltransferase" evidence="1">
    <location>
        <begin position="128"/>
        <end position="199"/>
    </location>
</feature>
<dbReference type="Gene3D" id="3.40.630.30">
    <property type="match status" value="1"/>
</dbReference>
<keyword evidence="3" id="KW-1185">Reference proteome</keyword>
<accession>A0A8J3JH97</accession>
<evidence type="ECO:0000313" key="3">
    <source>
        <dbReference type="Proteomes" id="UP000612808"/>
    </source>
</evidence>
<dbReference type="PANTHER" id="PTHR42791:SF1">
    <property type="entry name" value="N-ACETYLTRANSFERASE DOMAIN-CONTAINING PROTEIN"/>
    <property type="match status" value="1"/>
</dbReference>
<proteinExistence type="predicted"/>
<dbReference type="SUPFAM" id="SSF55729">
    <property type="entry name" value="Acyl-CoA N-acyltransferases (Nat)"/>
    <property type="match status" value="1"/>
</dbReference>
<dbReference type="InterPro" id="IPR016181">
    <property type="entry name" value="Acyl_CoA_acyltransferase"/>
</dbReference>
<dbReference type="EMBL" id="BOMB01000034">
    <property type="protein sequence ID" value="GID14898.1"/>
    <property type="molecule type" value="Genomic_DNA"/>
</dbReference>
<dbReference type="PANTHER" id="PTHR42791">
    <property type="entry name" value="GNAT FAMILY ACETYLTRANSFERASE"/>
    <property type="match status" value="1"/>
</dbReference>
<evidence type="ECO:0000313" key="2">
    <source>
        <dbReference type="EMBL" id="GID14898.1"/>
    </source>
</evidence>
<dbReference type="RefSeq" id="WP_203662919.1">
    <property type="nucleotide sequence ID" value="NZ_BAAAZM010000012.1"/>
</dbReference>
<dbReference type="InterPro" id="IPR000182">
    <property type="entry name" value="GNAT_dom"/>
</dbReference>
<reference evidence="2" key="1">
    <citation type="submission" date="2021-01" db="EMBL/GenBank/DDBJ databases">
        <title>Whole genome shotgun sequence of Actinocatenispora rupis NBRC 107355.</title>
        <authorList>
            <person name="Komaki H."/>
            <person name="Tamura T."/>
        </authorList>
    </citation>
    <scope>NUCLEOTIDE SEQUENCE</scope>
    <source>
        <strain evidence="2">NBRC 107355</strain>
    </source>
</reference>
<sequence>MTASATIRAATSDDARDLTRLLTDAFLAGQLADHLVPSLPHRQRIYPAYWSIIVAHALDPDTSALVEVTDDGHAAAIWYPTLAGQLPDLAPVDYDTRLAAATGPYLERFVELDHVMHQALPILHTDWAYLGFLATHPTAQSEGRGAALLESHHQRLDATRTPGFLIASTGRSRRLYARHGYLDHGDPIRAGRGVLMYPMLRPARP</sequence>
<gene>
    <name evidence="2" type="ORF">Aru02nite_57870</name>
</gene>
<dbReference type="AlphaFoldDB" id="A0A8J3JH97"/>
<protein>
    <recommendedName>
        <fullName evidence="1">N-acetyltransferase domain-containing protein</fullName>
    </recommendedName>
</protein>
<dbReference type="Pfam" id="PF13673">
    <property type="entry name" value="Acetyltransf_10"/>
    <property type="match status" value="1"/>
</dbReference>
<dbReference type="InterPro" id="IPR052523">
    <property type="entry name" value="Trichothecene_AcTrans"/>
</dbReference>